<dbReference type="InterPro" id="IPR001304">
    <property type="entry name" value="C-type_lectin-like"/>
</dbReference>
<keyword evidence="2" id="KW-1133">Transmembrane helix</keyword>
<dbReference type="InterPro" id="IPR016186">
    <property type="entry name" value="C-type_lectin-like/link_sf"/>
</dbReference>
<protein>
    <recommendedName>
        <fullName evidence="3">C-type lectin domain-containing protein</fullName>
    </recommendedName>
</protein>
<organism evidence="4 5">
    <name type="scientific">Anabas testudineus</name>
    <name type="common">Climbing perch</name>
    <name type="synonym">Anthias testudineus</name>
    <dbReference type="NCBI Taxonomy" id="64144"/>
    <lineage>
        <taxon>Eukaryota</taxon>
        <taxon>Metazoa</taxon>
        <taxon>Chordata</taxon>
        <taxon>Craniata</taxon>
        <taxon>Vertebrata</taxon>
        <taxon>Euteleostomi</taxon>
        <taxon>Actinopterygii</taxon>
        <taxon>Neopterygii</taxon>
        <taxon>Teleostei</taxon>
        <taxon>Neoteleostei</taxon>
        <taxon>Acanthomorphata</taxon>
        <taxon>Anabantaria</taxon>
        <taxon>Anabantiformes</taxon>
        <taxon>Anabantoidei</taxon>
        <taxon>Anabantidae</taxon>
        <taxon>Anabas</taxon>
    </lineage>
</organism>
<evidence type="ECO:0000313" key="5">
    <source>
        <dbReference type="Proteomes" id="UP000265040"/>
    </source>
</evidence>
<evidence type="ECO:0000259" key="3">
    <source>
        <dbReference type="PROSITE" id="PS50041"/>
    </source>
</evidence>
<reference evidence="4" key="1">
    <citation type="submission" date="2021-04" db="EMBL/GenBank/DDBJ databases">
        <authorList>
            <consortium name="Wellcome Sanger Institute Data Sharing"/>
        </authorList>
    </citation>
    <scope>NUCLEOTIDE SEQUENCE [LARGE SCALE GENOMIC DNA]</scope>
</reference>
<reference evidence="4" key="2">
    <citation type="submission" date="2025-08" db="UniProtKB">
        <authorList>
            <consortium name="Ensembl"/>
        </authorList>
    </citation>
    <scope>IDENTIFICATION</scope>
</reference>
<keyword evidence="1" id="KW-0430">Lectin</keyword>
<dbReference type="InterPro" id="IPR033989">
    <property type="entry name" value="CD209-like_CTLD"/>
</dbReference>
<evidence type="ECO:0000256" key="1">
    <source>
        <dbReference type="ARBA" id="ARBA00022734"/>
    </source>
</evidence>
<dbReference type="GO" id="GO:0030246">
    <property type="term" value="F:carbohydrate binding"/>
    <property type="evidence" value="ECO:0007669"/>
    <property type="project" value="UniProtKB-KW"/>
</dbReference>
<accession>A0A7N6ASX8</accession>
<dbReference type="Gene3D" id="3.10.100.10">
    <property type="entry name" value="Mannose-Binding Protein A, subunit A"/>
    <property type="match status" value="1"/>
</dbReference>
<dbReference type="Pfam" id="PF00059">
    <property type="entry name" value="Lectin_C"/>
    <property type="match status" value="1"/>
</dbReference>
<dbReference type="AlphaFoldDB" id="A0A7N6ASX8"/>
<dbReference type="CDD" id="cd03590">
    <property type="entry name" value="CLECT_DC-SIGN_like"/>
    <property type="match status" value="1"/>
</dbReference>
<reference evidence="4" key="3">
    <citation type="submission" date="2025-09" db="UniProtKB">
        <authorList>
            <consortium name="Ensembl"/>
        </authorList>
    </citation>
    <scope>IDENTIFICATION</scope>
</reference>
<dbReference type="GeneTree" id="ENSGT01030000234575"/>
<feature type="transmembrane region" description="Helical" evidence="2">
    <location>
        <begin position="46"/>
        <end position="67"/>
    </location>
</feature>
<proteinExistence type="predicted"/>
<keyword evidence="5" id="KW-1185">Reference proteome</keyword>
<dbReference type="Proteomes" id="UP000265040">
    <property type="component" value="Chromosome 11"/>
</dbReference>
<dbReference type="OrthoDB" id="10265275at2759"/>
<dbReference type="InterPro" id="IPR050111">
    <property type="entry name" value="C-type_lectin/snaclec_domain"/>
</dbReference>
<dbReference type="PANTHER" id="PTHR22803">
    <property type="entry name" value="MANNOSE, PHOSPHOLIPASE, LECTIN RECEPTOR RELATED"/>
    <property type="match status" value="1"/>
</dbReference>
<name>A0A7N6ASX8_ANATE</name>
<keyword evidence="2" id="KW-0812">Transmembrane</keyword>
<dbReference type="Ensembl" id="ENSATET00000066274.2">
    <property type="protein sequence ID" value="ENSATEP00000052709.1"/>
    <property type="gene ID" value="ENSATEG00000011208.3"/>
</dbReference>
<keyword evidence="2" id="KW-0472">Membrane</keyword>
<evidence type="ECO:0000256" key="2">
    <source>
        <dbReference type="SAM" id="Phobius"/>
    </source>
</evidence>
<sequence length="252" mass="28594">MEDRDNYTSLQEFSEEPTRSAPSLKTLCVYSDSPGLKRGRCLRSPAALLMVVGLLVSVCTNIVLAALCKLKLSLLDPPAGAGLNSMQRRYVQLCEDYSALGRSCSRTVQQCRECPAGWLHLDNQCYFFSSDKLDWLKSRASCEEMGGHLSILHSVEQHDAVEKEARRIGVFDHHYWIGLSDLDKEGDWRWVDNTTLQHKYWDQHSSEPDNHQSGGEHGEDCATLDSRSKTWFDVPCDHVHKRICQMAVVQLH</sequence>
<dbReference type="PROSITE" id="PS50041">
    <property type="entry name" value="C_TYPE_LECTIN_2"/>
    <property type="match status" value="1"/>
</dbReference>
<feature type="domain" description="C-type lectin" evidence="3">
    <location>
        <begin position="121"/>
        <end position="245"/>
    </location>
</feature>
<dbReference type="InterPro" id="IPR016187">
    <property type="entry name" value="CTDL_fold"/>
</dbReference>
<dbReference type="SUPFAM" id="SSF56436">
    <property type="entry name" value="C-type lectin-like"/>
    <property type="match status" value="1"/>
</dbReference>
<dbReference type="SMART" id="SM00034">
    <property type="entry name" value="CLECT"/>
    <property type="match status" value="1"/>
</dbReference>
<evidence type="ECO:0000313" key="4">
    <source>
        <dbReference type="Ensembl" id="ENSATEP00000052709.1"/>
    </source>
</evidence>